<keyword evidence="1" id="KW-0472">Membrane</keyword>
<feature type="domain" description="Putative Flp pilus-assembly TadG-like N-terminal" evidence="2">
    <location>
        <begin position="22"/>
        <end position="68"/>
    </location>
</feature>
<dbReference type="InterPro" id="IPR028087">
    <property type="entry name" value="Tad_N"/>
</dbReference>
<evidence type="ECO:0000259" key="2">
    <source>
        <dbReference type="Pfam" id="PF13400"/>
    </source>
</evidence>
<dbReference type="Proteomes" id="UP000307749">
    <property type="component" value="Unassembled WGS sequence"/>
</dbReference>
<reference evidence="3 4" key="1">
    <citation type="submission" date="2017-02" db="EMBL/GenBank/DDBJ databases">
        <title>Whole genome sequencing of Metallibacterium scheffleri DSM 24874 (T).</title>
        <authorList>
            <person name="Kumar S."/>
            <person name="Patil P."/>
            <person name="Patil P.B."/>
        </authorList>
    </citation>
    <scope>NUCLEOTIDE SEQUENCE [LARGE SCALE GENOMIC DNA]</scope>
    <source>
        <strain evidence="3 4">DSM 24874</strain>
    </source>
</reference>
<accession>A0A4S3KT92</accession>
<keyword evidence="1" id="KW-1133">Transmembrane helix</keyword>
<keyword evidence="4" id="KW-1185">Reference proteome</keyword>
<dbReference type="EMBL" id="MWQO01000007">
    <property type="protein sequence ID" value="THD11718.1"/>
    <property type="molecule type" value="Genomic_DNA"/>
</dbReference>
<protein>
    <recommendedName>
        <fullName evidence="2">Putative Flp pilus-assembly TadG-like N-terminal domain-containing protein</fullName>
    </recommendedName>
</protein>
<comment type="caution">
    <text evidence="3">The sequence shown here is derived from an EMBL/GenBank/DDBJ whole genome shotgun (WGS) entry which is preliminary data.</text>
</comment>
<dbReference type="AlphaFoldDB" id="A0A4S3KT92"/>
<evidence type="ECO:0000313" key="4">
    <source>
        <dbReference type="Proteomes" id="UP000307749"/>
    </source>
</evidence>
<organism evidence="3 4">
    <name type="scientific">Metallibacterium scheffleri</name>
    <dbReference type="NCBI Taxonomy" id="993689"/>
    <lineage>
        <taxon>Bacteria</taxon>
        <taxon>Pseudomonadati</taxon>
        <taxon>Pseudomonadota</taxon>
        <taxon>Gammaproteobacteria</taxon>
        <taxon>Lysobacterales</taxon>
        <taxon>Rhodanobacteraceae</taxon>
        <taxon>Metallibacterium</taxon>
    </lineage>
</organism>
<feature type="transmembrane region" description="Helical" evidence="1">
    <location>
        <begin position="24"/>
        <end position="43"/>
    </location>
</feature>
<dbReference type="Pfam" id="PF13400">
    <property type="entry name" value="Tad"/>
    <property type="match status" value="1"/>
</dbReference>
<dbReference type="OrthoDB" id="5493674at2"/>
<gene>
    <name evidence="3" type="ORF">B1806_02295</name>
</gene>
<sequence>MTAPKPSPRRQPAGAGFARARGQASVFVVIVAAILVIAALLVYNSGRAVATRIHLQNAADSAAYSGAVELARAYNFAAYSNRAMVANQVAIAQMVGLTSWARYYCLIYTDAECSGPFSTFGTADEINTLLDLFSGGQPGIDTMKAYKAITGPLETGINSATGPIVTVLNTIEQTLSLASRAYYTAALADLALSDLPYNSVDPGVMWRVLRATDGNAQMANVTLGTIGAAGEGVTAVSLARIYKFTKTYNPAGASSTSDPNNRFHNVVMSSRDAFDKGRSSAEVLPFDTLISAFGDCFGDGVGGIDVFSTGYSGSTTLSTDNKTWTTQNSANPLGDFSAFLAAGVCVINIPTPIGDIPVPIPLIVPVSPAQSWANVTAGTKTAPYTLKNSTYSGLQKYLDVSNLKKSDYSAPVITIFAAREQNTIATTQQLEAGTQGVNPQHVPIAGGNLALTDDEGHQLMTVSASSQVYFLRPTYVSYNGHFVTEVGGLTNSLGGHTLYASLFSPYWEAHLVPTSPITKSAVLSAEIAP</sequence>
<evidence type="ECO:0000256" key="1">
    <source>
        <dbReference type="SAM" id="Phobius"/>
    </source>
</evidence>
<name>A0A4S3KT92_9GAMM</name>
<dbReference type="STRING" id="993689.GCA_002077135_01533"/>
<keyword evidence="1" id="KW-0812">Transmembrane</keyword>
<evidence type="ECO:0000313" key="3">
    <source>
        <dbReference type="EMBL" id="THD11718.1"/>
    </source>
</evidence>
<proteinExistence type="predicted"/>
<dbReference type="RefSeq" id="WP_081126920.1">
    <property type="nucleotide sequence ID" value="NZ_LDOS01000002.1"/>
</dbReference>